<feature type="transmembrane region" description="Helical" evidence="1">
    <location>
        <begin position="73"/>
        <end position="99"/>
    </location>
</feature>
<keyword evidence="1" id="KW-1133">Transmembrane helix</keyword>
<protein>
    <submittedName>
        <fullName evidence="2">Uncharacterized protein</fullName>
    </submittedName>
</protein>
<dbReference type="Proteomes" id="UP000198761">
    <property type="component" value="Unassembled WGS sequence"/>
</dbReference>
<proteinExistence type="predicted"/>
<keyword evidence="1" id="KW-0472">Membrane</keyword>
<reference evidence="2 3" key="1">
    <citation type="submission" date="2016-10" db="EMBL/GenBank/DDBJ databases">
        <authorList>
            <person name="de Groot N.N."/>
        </authorList>
    </citation>
    <scope>NUCLEOTIDE SEQUENCE [LARGE SCALE GENOMIC DNA]</scope>
    <source>
        <strain evidence="2 3">DSM 3857</strain>
    </source>
</reference>
<organism evidence="2 3">
    <name type="scientific">Gemmobacter aquatilis</name>
    <dbReference type="NCBI Taxonomy" id="933059"/>
    <lineage>
        <taxon>Bacteria</taxon>
        <taxon>Pseudomonadati</taxon>
        <taxon>Pseudomonadota</taxon>
        <taxon>Alphaproteobacteria</taxon>
        <taxon>Rhodobacterales</taxon>
        <taxon>Paracoccaceae</taxon>
        <taxon>Gemmobacter</taxon>
    </lineage>
</organism>
<gene>
    <name evidence="2" type="ORF">SAMN04488103_103167</name>
</gene>
<dbReference type="AlphaFoldDB" id="A0A1H8DY89"/>
<accession>A0A1H8DY89</accession>
<evidence type="ECO:0000256" key="1">
    <source>
        <dbReference type="SAM" id="Phobius"/>
    </source>
</evidence>
<keyword evidence="1" id="KW-0812">Transmembrane</keyword>
<dbReference type="OrthoDB" id="9795505at2"/>
<dbReference type="RefSeq" id="WP_091299657.1">
    <property type="nucleotide sequence ID" value="NZ_FOCE01000003.1"/>
</dbReference>
<dbReference type="EMBL" id="FOCE01000003">
    <property type="protein sequence ID" value="SEN12279.1"/>
    <property type="molecule type" value="Genomic_DNA"/>
</dbReference>
<dbReference type="STRING" id="933059.SAMN04488103_103167"/>
<evidence type="ECO:0000313" key="2">
    <source>
        <dbReference type="EMBL" id="SEN12279.1"/>
    </source>
</evidence>
<keyword evidence="3" id="KW-1185">Reference proteome</keyword>
<sequence length="204" mass="23399">MASALEDIRKHLAELRARLDEDLDHAQARLNYRLDHGRAVFDAEVLARQRALRVRLGTFLRQTRPLVVLTAPVIYALILPVALLDLAVSLYQAICFPVYGIAKVRRRDHLVLDRHLLAYLNLLQKLNCLYCGYCNGVISYVREVAARTEQYWCPIKHARRAEGLHECHADFADYGDAEDWLARLPDLRAALRPQADETRHRPAP</sequence>
<evidence type="ECO:0000313" key="3">
    <source>
        <dbReference type="Proteomes" id="UP000198761"/>
    </source>
</evidence>
<name>A0A1H8DY89_9RHOB</name>